<comment type="caution">
    <text evidence="1">The sequence shown here is derived from an EMBL/GenBank/DDBJ whole genome shotgun (WGS) entry which is preliminary data.</text>
</comment>
<keyword evidence="1" id="KW-0547">Nucleotide-binding</keyword>
<keyword evidence="1" id="KW-0347">Helicase</keyword>
<proteinExistence type="predicted"/>
<organism evidence="1">
    <name type="scientific">Tanacetum cinerariifolium</name>
    <name type="common">Dalmatian daisy</name>
    <name type="synonym">Chrysanthemum cinerariifolium</name>
    <dbReference type="NCBI Taxonomy" id="118510"/>
    <lineage>
        <taxon>Eukaryota</taxon>
        <taxon>Viridiplantae</taxon>
        <taxon>Streptophyta</taxon>
        <taxon>Embryophyta</taxon>
        <taxon>Tracheophyta</taxon>
        <taxon>Spermatophyta</taxon>
        <taxon>Magnoliopsida</taxon>
        <taxon>eudicotyledons</taxon>
        <taxon>Gunneridae</taxon>
        <taxon>Pentapetalae</taxon>
        <taxon>asterids</taxon>
        <taxon>campanulids</taxon>
        <taxon>Asterales</taxon>
        <taxon>Asteraceae</taxon>
        <taxon>Asteroideae</taxon>
        <taxon>Anthemideae</taxon>
        <taxon>Anthemidinae</taxon>
        <taxon>Tanacetum</taxon>
    </lineage>
</organism>
<accession>A0A6L2L261</accession>
<keyword evidence="1" id="KW-0067">ATP-binding</keyword>
<keyword evidence="1" id="KW-0378">Hydrolase</keyword>
<evidence type="ECO:0000313" key="1">
    <source>
        <dbReference type="EMBL" id="GEU55953.1"/>
    </source>
</evidence>
<dbReference type="AlphaFoldDB" id="A0A6L2L261"/>
<name>A0A6L2L261_TANCI</name>
<protein>
    <submittedName>
        <fullName evidence="1">ATP-dependent DNA helicase PIF1-like</fullName>
    </submittedName>
</protein>
<sequence>MRLTVGARPEDVTELREFAKWILKVKDRDIEEHYDGEVCIDLPEQTLLDAADDLTIRHSSWLYHLDTDHRCIVSSMVTCPYLNPIDFKHGIDLQTLEFKSISSDRN</sequence>
<reference evidence="1" key="1">
    <citation type="journal article" date="2019" name="Sci. Rep.">
        <title>Draft genome of Tanacetum cinerariifolium, the natural source of mosquito coil.</title>
        <authorList>
            <person name="Yamashiro T."/>
            <person name="Shiraishi A."/>
            <person name="Satake H."/>
            <person name="Nakayama K."/>
        </authorList>
    </citation>
    <scope>NUCLEOTIDE SEQUENCE</scope>
</reference>
<dbReference type="GO" id="GO:0004386">
    <property type="term" value="F:helicase activity"/>
    <property type="evidence" value="ECO:0007669"/>
    <property type="project" value="UniProtKB-KW"/>
</dbReference>
<dbReference type="EMBL" id="BKCJ010003579">
    <property type="protein sequence ID" value="GEU55953.1"/>
    <property type="molecule type" value="Genomic_DNA"/>
</dbReference>
<gene>
    <name evidence="1" type="ORF">Tci_027931</name>
</gene>